<dbReference type="AlphaFoldDB" id="A0A7W8KB33"/>
<evidence type="ECO:0000313" key="3">
    <source>
        <dbReference type="Proteomes" id="UP000539473"/>
    </source>
</evidence>
<dbReference type="Proteomes" id="UP000539473">
    <property type="component" value="Unassembled WGS sequence"/>
</dbReference>
<dbReference type="Proteomes" id="UP000619376">
    <property type="component" value="Unassembled WGS sequence"/>
</dbReference>
<evidence type="ECO:0000313" key="1">
    <source>
        <dbReference type="EMBL" id="GHF32613.1"/>
    </source>
</evidence>
<gene>
    <name evidence="1" type="ORF">GCM10017781_06640</name>
    <name evidence="2" type="ORF">HNQ07_000379</name>
</gene>
<organism evidence="2 3">
    <name type="scientific">Deinococcus metalli</name>
    <dbReference type="NCBI Taxonomy" id="1141878"/>
    <lineage>
        <taxon>Bacteria</taxon>
        <taxon>Thermotogati</taxon>
        <taxon>Deinococcota</taxon>
        <taxon>Deinococci</taxon>
        <taxon>Deinococcales</taxon>
        <taxon>Deinococcaceae</taxon>
        <taxon>Deinococcus</taxon>
    </lineage>
</organism>
<keyword evidence="4" id="KW-1185">Reference proteome</keyword>
<accession>A0A7W8KB33</accession>
<proteinExistence type="predicted"/>
<dbReference type="EMBL" id="BNAJ01000001">
    <property type="protein sequence ID" value="GHF32613.1"/>
    <property type="molecule type" value="Genomic_DNA"/>
</dbReference>
<reference evidence="2 3" key="3">
    <citation type="submission" date="2020-08" db="EMBL/GenBank/DDBJ databases">
        <title>Genomic Encyclopedia of Type Strains, Phase IV (KMG-IV): sequencing the most valuable type-strain genomes for metagenomic binning, comparative biology and taxonomic classification.</title>
        <authorList>
            <person name="Goeker M."/>
        </authorList>
    </citation>
    <scope>NUCLEOTIDE SEQUENCE [LARGE SCALE GENOMIC DNA]</scope>
    <source>
        <strain evidence="2 3">DSM 27521</strain>
    </source>
</reference>
<reference evidence="1" key="1">
    <citation type="journal article" date="2014" name="Int. J. Syst. Evol. Microbiol.">
        <title>Complete genome of a new Firmicutes species belonging to the dominant human colonic microbiota ('Ruminococcus bicirculans') reveals two chromosomes and a selective capacity to utilize plant glucans.</title>
        <authorList>
            <consortium name="NISC Comparative Sequencing Program"/>
            <person name="Wegmann U."/>
            <person name="Louis P."/>
            <person name="Goesmann A."/>
            <person name="Henrissat B."/>
            <person name="Duncan S.H."/>
            <person name="Flint H.J."/>
        </authorList>
    </citation>
    <scope>NUCLEOTIDE SEQUENCE</scope>
    <source>
        <strain evidence="1">CGMCC 1.18437</strain>
    </source>
</reference>
<evidence type="ECO:0000313" key="2">
    <source>
        <dbReference type="EMBL" id="MBB5374935.1"/>
    </source>
</evidence>
<dbReference type="EMBL" id="JACHFK010000001">
    <property type="protein sequence ID" value="MBB5374935.1"/>
    <property type="molecule type" value="Genomic_DNA"/>
</dbReference>
<name>A0A7W8KB33_9DEIO</name>
<evidence type="ECO:0000313" key="4">
    <source>
        <dbReference type="Proteomes" id="UP000619376"/>
    </source>
</evidence>
<reference evidence="1" key="4">
    <citation type="submission" date="2024-05" db="EMBL/GenBank/DDBJ databases">
        <authorList>
            <person name="Sun Q."/>
            <person name="Zhou Y."/>
        </authorList>
    </citation>
    <scope>NUCLEOTIDE SEQUENCE</scope>
    <source>
        <strain evidence="1">CGMCC 1.18437</strain>
    </source>
</reference>
<reference evidence="4" key="2">
    <citation type="journal article" date="2019" name="Int. J. Syst. Evol. Microbiol.">
        <title>The Global Catalogue of Microorganisms (GCM) 10K type strain sequencing project: providing services to taxonomists for standard genome sequencing and annotation.</title>
        <authorList>
            <consortium name="The Broad Institute Genomics Platform"/>
            <consortium name="The Broad Institute Genome Sequencing Center for Infectious Disease"/>
            <person name="Wu L."/>
            <person name="Ma J."/>
        </authorList>
    </citation>
    <scope>NUCLEOTIDE SEQUENCE [LARGE SCALE GENOMIC DNA]</scope>
    <source>
        <strain evidence="4">CGMCC 1.18437</strain>
    </source>
</reference>
<protein>
    <submittedName>
        <fullName evidence="2">Uncharacterized protein</fullName>
    </submittedName>
</protein>
<comment type="caution">
    <text evidence="2">The sequence shown here is derived from an EMBL/GenBank/DDBJ whole genome shotgun (WGS) entry which is preliminary data.</text>
</comment>
<sequence length="64" mass="6889">MNLIVVDVLHNGQPVGRFGFYVIPRVGEEVTLQGVGGPHKVLRVLHFGDGVADAVLPPPIQIHL</sequence>